<dbReference type="GO" id="GO:0012505">
    <property type="term" value="C:endomembrane system"/>
    <property type="evidence" value="ECO:0007669"/>
    <property type="project" value="UniProtKB-ARBA"/>
</dbReference>
<evidence type="ECO:0000256" key="3">
    <source>
        <dbReference type="ARBA" id="ARBA00022692"/>
    </source>
</evidence>
<comment type="function">
    <text evidence="8">May be involved in fusion of retrograde transport vesicles derived from an endocytic compartment with the Golgi complex.</text>
</comment>
<evidence type="ECO:0000256" key="8">
    <source>
        <dbReference type="RuleBase" id="RU363111"/>
    </source>
</evidence>
<keyword evidence="10" id="KW-1185">Reference proteome</keyword>
<dbReference type="GO" id="GO:0015031">
    <property type="term" value="P:protein transport"/>
    <property type="evidence" value="ECO:0007669"/>
    <property type="project" value="UniProtKB-KW"/>
</dbReference>
<keyword evidence="6 8" id="KW-0472">Membrane</keyword>
<keyword evidence="4 8" id="KW-0653">Protein transport</keyword>
<evidence type="ECO:0000256" key="5">
    <source>
        <dbReference type="ARBA" id="ARBA00022989"/>
    </source>
</evidence>
<evidence type="ECO:0000313" key="9">
    <source>
        <dbReference type="EMBL" id="KOO24220.1"/>
    </source>
</evidence>
<dbReference type="OrthoDB" id="73614at2759"/>
<proteinExistence type="inferred from homology"/>
<feature type="transmembrane region" description="Helical" evidence="8">
    <location>
        <begin position="92"/>
        <end position="113"/>
    </location>
</feature>
<sequence length="198" mass="21604">MSFWARFGGGDSEEDTPYQSSAAQASFLDGVRGAVGLQPTRREEVIDATCPTLTFKQRLWGFGICFGIGCIVSLGSMMFWHKLLQGNPGPFAINYTLGNLISVASTFFLMGPHRQLKRMSHPTRAGVALVFVLSAAATLVCAFLLPSMTQLSDNVIAVIIVACIVVQFSAFFWYALSYIPYGRRMCKACFSSAMQEGV</sequence>
<name>A0A0M0JCL1_9EUKA</name>
<comment type="subcellular location">
    <subcellularLocation>
        <location evidence="1 8">Membrane</location>
        <topology evidence="1 8">Multi-pass membrane protein</topology>
    </subcellularLocation>
</comment>
<gene>
    <name evidence="9" type="ORF">Ctob_001559</name>
</gene>
<keyword evidence="3 8" id="KW-0812">Transmembrane</keyword>
<reference evidence="10" key="1">
    <citation type="journal article" date="2015" name="PLoS Genet.">
        <title>Genome Sequence and Transcriptome Analyses of Chrysochromulina tobin: Metabolic Tools for Enhanced Algal Fitness in the Prominent Order Prymnesiales (Haptophyceae).</title>
        <authorList>
            <person name="Hovde B.T."/>
            <person name="Deodato C.R."/>
            <person name="Hunsperger H.M."/>
            <person name="Ryken S.A."/>
            <person name="Yost W."/>
            <person name="Jha R.K."/>
            <person name="Patterson J."/>
            <person name="Monnat R.J. Jr."/>
            <person name="Barlow S.B."/>
            <person name="Starkenburg S.R."/>
            <person name="Cattolico R.A."/>
        </authorList>
    </citation>
    <scope>NUCLEOTIDE SEQUENCE</scope>
    <source>
        <strain evidence="10">CCMP291</strain>
    </source>
</reference>
<dbReference type="Proteomes" id="UP000037460">
    <property type="component" value="Unassembled WGS sequence"/>
</dbReference>
<keyword evidence="2 8" id="KW-0813">Transport</keyword>
<dbReference type="EMBL" id="JWZX01003114">
    <property type="protein sequence ID" value="KOO24220.1"/>
    <property type="molecule type" value="Genomic_DNA"/>
</dbReference>
<evidence type="ECO:0000256" key="6">
    <source>
        <dbReference type="ARBA" id="ARBA00023136"/>
    </source>
</evidence>
<evidence type="ECO:0000256" key="2">
    <source>
        <dbReference type="ARBA" id="ARBA00022448"/>
    </source>
</evidence>
<keyword evidence="5 8" id="KW-1133">Transmembrane helix</keyword>
<comment type="similarity">
    <text evidence="7 8">Belongs to the SFT2 family.</text>
</comment>
<dbReference type="PANTHER" id="PTHR23137">
    <property type="entry name" value="VESICLE TRANSPORT PROTEIN-RELATED"/>
    <property type="match status" value="1"/>
</dbReference>
<dbReference type="GO" id="GO:0016020">
    <property type="term" value="C:membrane"/>
    <property type="evidence" value="ECO:0007669"/>
    <property type="project" value="UniProtKB-SubCell"/>
</dbReference>
<evidence type="ECO:0000256" key="1">
    <source>
        <dbReference type="ARBA" id="ARBA00004141"/>
    </source>
</evidence>
<evidence type="ECO:0000256" key="4">
    <source>
        <dbReference type="ARBA" id="ARBA00022927"/>
    </source>
</evidence>
<feature type="transmembrane region" description="Helical" evidence="8">
    <location>
        <begin position="125"/>
        <end position="149"/>
    </location>
</feature>
<dbReference type="AlphaFoldDB" id="A0A0M0JCL1"/>
<dbReference type="GO" id="GO:0005737">
    <property type="term" value="C:cytoplasm"/>
    <property type="evidence" value="ECO:0007669"/>
    <property type="project" value="UniProtKB-ARBA"/>
</dbReference>
<dbReference type="GO" id="GO:0016192">
    <property type="term" value="P:vesicle-mediated transport"/>
    <property type="evidence" value="ECO:0007669"/>
    <property type="project" value="InterPro"/>
</dbReference>
<protein>
    <recommendedName>
        <fullName evidence="8">Vesicle transport protein</fullName>
    </recommendedName>
</protein>
<dbReference type="Pfam" id="PF04178">
    <property type="entry name" value="Got1"/>
    <property type="match status" value="1"/>
</dbReference>
<feature type="transmembrane region" description="Helical" evidence="8">
    <location>
        <begin position="155"/>
        <end position="176"/>
    </location>
</feature>
<feature type="transmembrane region" description="Helical" evidence="8">
    <location>
        <begin position="59"/>
        <end position="80"/>
    </location>
</feature>
<dbReference type="InterPro" id="IPR011691">
    <property type="entry name" value="Vesicle_transpt_SFT2"/>
</dbReference>
<dbReference type="PANTHER" id="PTHR23137:SF6">
    <property type="entry name" value="VESICLE TRANSPORT PROTEIN"/>
    <property type="match status" value="1"/>
</dbReference>
<accession>A0A0M0JCL1</accession>
<evidence type="ECO:0000256" key="7">
    <source>
        <dbReference type="ARBA" id="ARBA00025800"/>
    </source>
</evidence>
<dbReference type="InterPro" id="IPR007305">
    <property type="entry name" value="Vesicle_transpt_Got1/SFT2"/>
</dbReference>
<evidence type="ECO:0000313" key="10">
    <source>
        <dbReference type="Proteomes" id="UP000037460"/>
    </source>
</evidence>
<organism evidence="9 10">
    <name type="scientific">Chrysochromulina tobinii</name>
    <dbReference type="NCBI Taxonomy" id="1460289"/>
    <lineage>
        <taxon>Eukaryota</taxon>
        <taxon>Haptista</taxon>
        <taxon>Haptophyta</taxon>
        <taxon>Prymnesiophyceae</taxon>
        <taxon>Prymnesiales</taxon>
        <taxon>Chrysochromulinaceae</taxon>
        <taxon>Chrysochromulina</taxon>
    </lineage>
</organism>
<comment type="caution">
    <text evidence="9">The sequence shown here is derived from an EMBL/GenBank/DDBJ whole genome shotgun (WGS) entry which is preliminary data.</text>
</comment>